<dbReference type="Proteomes" id="UP001597544">
    <property type="component" value="Unassembled WGS sequence"/>
</dbReference>
<keyword evidence="3" id="KW-1185">Reference proteome</keyword>
<feature type="signal peptide" evidence="1">
    <location>
        <begin position="1"/>
        <end position="18"/>
    </location>
</feature>
<accession>A0ABW5IH52</accession>
<keyword evidence="1" id="KW-0732">Signal</keyword>
<proteinExistence type="predicted"/>
<evidence type="ECO:0000256" key="1">
    <source>
        <dbReference type="SAM" id="SignalP"/>
    </source>
</evidence>
<dbReference type="EMBL" id="JBHULU010000004">
    <property type="protein sequence ID" value="MFD2512956.1"/>
    <property type="molecule type" value="Genomic_DNA"/>
</dbReference>
<dbReference type="RefSeq" id="WP_377503416.1">
    <property type="nucleotide sequence ID" value="NZ_JBHULU010000004.1"/>
</dbReference>
<evidence type="ECO:0000313" key="3">
    <source>
        <dbReference type="Proteomes" id="UP001597544"/>
    </source>
</evidence>
<evidence type="ECO:0000313" key="2">
    <source>
        <dbReference type="EMBL" id="MFD2512956.1"/>
    </source>
</evidence>
<organism evidence="2 3">
    <name type="scientific">Pontibacter locisalis</name>
    <dbReference type="NCBI Taxonomy" id="1719035"/>
    <lineage>
        <taxon>Bacteria</taxon>
        <taxon>Pseudomonadati</taxon>
        <taxon>Bacteroidota</taxon>
        <taxon>Cytophagia</taxon>
        <taxon>Cytophagales</taxon>
        <taxon>Hymenobacteraceae</taxon>
        <taxon>Pontibacter</taxon>
    </lineage>
</organism>
<name>A0ABW5IH52_9BACT</name>
<evidence type="ECO:0008006" key="4">
    <source>
        <dbReference type="Google" id="ProtNLM"/>
    </source>
</evidence>
<comment type="caution">
    <text evidence="2">The sequence shown here is derived from an EMBL/GenBank/DDBJ whole genome shotgun (WGS) entry which is preliminary data.</text>
</comment>
<feature type="chain" id="PRO_5046715689" description="Outer membrane protein beta-barrel domain-containing protein" evidence="1">
    <location>
        <begin position="19"/>
        <end position="218"/>
    </location>
</feature>
<sequence length="218" mass="24623">MKKLFLVIALLIGSTAEAQEVKWGFTGRFGAFATFTNDDNFEESSHYGLGLQAALGAWVNFPVDAKSNLQISVLQVAERQRAGETVMIDENRNPITKATITDQNLAVVLQALYLYSLSDKWSAGLGAGAKYEFLSQYKMKALLTYHPANPNYSEEWEFKDDNPYRRKTTLHLPIETQYRLNDKFTLVGQVQLPLNSRTAETSYKEYDVNLSAGINYAW</sequence>
<reference evidence="3" key="1">
    <citation type="journal article" date="2019" name="Int. J. Syst. Evol. Microbiol.">
        <title>The Global Catalogue of Microorganisms (GCM) 10K type strain sequencing project: providing services to taxonomists for standard genome sequencing and annotation.</title>
        <authorList>
            <consortium name="The Broad Institute Genomics Platform"/>
            <consortium name="The Broad Institute Genome Sequencing Center for Infectious Disease"/>
            <person name="Wu L."/>
            <person name="Ma J."/>
        </authorList>
    </citation>
    <scope>NUCLEOTIDE SEQUENCE [LARGE SCALE GENOMIC DNA]</scope>
    <source>
        <strain evidence="3">KCTC 42498</strain>
    </source>
</reference>
<gene>
    <name evidence="2" type="ORF">ACFSRY_03695</name>
</gene>
<protein>
    <recommendedName>
        <fullName evidence="4">Outer membrane protein beta-barrel domain-containing protein</fullName>
    </recommendedName>
</protein>